<organism evidence="2 3">
    <name type="scientific">Helianthus annuus</name>
    <name type="common">Common sunflower</name>
    <dbReference type="NCBI Taxonomy" id="4232"/>
    <lineage>
        <taxon>Eukaryota</taxon>
        <taxon>Viridiplantae</taxon>
        <taxon>Streptophyta</taxon>
        <taxon>Embryophyta</taxon>
        <taxon>Tracheophyta</taxon>
        <taxon>Spermatophyta</taxon>
        <taxon>Magnoliopsida</taxon>
        <taxon>eudicotyledons</taxon>
        <taxon>Gunneridae</taxon>
        <taxon>Pentapetalae</taxon>
        <taxon>asterids</taxon>
        <taxon>campanulids</taxon>
        <taxon>Asterales</taxon>
        <taxon>Asteraceae</taxon>
        <taxon>Asteroideae</taxon>
        <taxon>Heliantheae alliance</taxon>
        <taxon>Heliantheae</taxon>
        <taxon>Helianthus</taxon>
    </lineage>
</organism>
<evidence type="ECO:0000256" key="1">
    <source>
        <dbReference type="SAM" id="MobiDB-lite"/>
    </source>
</evidence>
<dbReference type="EMBL" id="MNCJ02000331">
    <property type="protein sequence ID" value="KAF5762300.1"/>
    <property type="molecule type" value="Genomic_DNA"/>
</dbReference>
<evidence type="ECO:0000313" key="3">
    <source>
        <dbReference type="Proteomes" id="UP000215914"/>
    </source>
</evidence>
<name>A0A9K3DVC1_HELAN</name>
<feature type="compositionally biased region" description="Low complexity" evidence="1">
    <location>
        <begin position="34"/>
        <end position="47"/>
    </location>
</feature>
<proteinExistence type="predicted"/>
<gene>
    <name evidence="2" type="ORF">HanXRQr2_Chr16g0775121</name>
</gene>
<comment type="caution">
    <text evidence="2">The sequence shown here is derived from an EMBL/GenBank/DDBJ whole genome shotgun (WGS) entry which is preliminary data.</text>
</comment>
<reference evidence="2" key="2">
    <citation type="submission" date="2020-06" db="EMBL/GenBank/DDBJ databases">
        <title>Helianthus annuus Genome sequencing and assembly Release 2.</title>
        <authorList>
            <person name="Gouzy J."/>
            <person name="Langlade N."/>
            <person name="Munos S."/>
        </authorList>
    </citation>
    <scope>NUCLEOTIDE SEQUENCE</scope>
    <source>
        <tissue evidence="2">Leaves</tissue>
    </source>
</reference>
<feature type="compositionally biased region" description="Polar residues" evidence="1">
    <location>
        <begin position="57"/>
        <end position="69"/>
    </location>
</feature>
<reference evidence="2" key="1">
    <citation type="journal article" date="2017" name="Nature">
        <title>The sunflower genome provides insights into oil metabolism, flowering and Asterid evolution.</title>
        <authorList>
            <person name="Badouin H."/>
            <person name="Gouzy J."/>
            <person name="Grassa C.J."/>
            <person name="Murat F."/>
            <person name="Staton S.E."/>
            <person name="Cottret L."/>
            <person name="Lelandais-Briere C."/>
            <person name="Owens G.L."/>
            <person name="Carrere S."/>
            <person name="Mayjonade B."/>
            <person name="Legrand L."/>
            <person name="Gill N."/>
            <person name="Kane N.C."/>
            <person name="Bowers J.E."/>
            <person name="Hubner S."/>
            <person name="Bellec A."/>
            <person name="Berard A."/>
            <person name="Berges H."/>
            <person name="Blanchet N."/>
            <person name="Boniface M.C."/>
            <person name="Brunel D."/>
            <person name="Catrice O."/>
            <person name="Chaidir N."/>
            <person name="Claudel C."/>
            <person name="Donnadieu C."/>
            <person name="Faraut T."/>
            <person name="Fievet G."/>
            <person name="Helmstetter N."/>
            <person name="King M."/>
            <person name="Knapp S.J."/>
            <person name="Lai Z."/>
            <person name="Le Paslier M.C."/>
            <person name="Lippi Y."/>
            <person name="Lorenzon L."/>
            <person name="Mandel J.R."/>
            <person name="Marage G."/>
            <person name="Marchand G."/>
            <person name="Marquand E."/>
            <person name="Bret-Mestries E."/>
            <person name="Morien E."/>
            <person name="Nambeesan S."/>
            <person name="Nguyen T."/>
            <person name="Pegot-Espagnet P."/>
            <person name="Pouilly N."/>
            <person name="Raftis F."/>
            <person name="Sallet E."/>
            <person name="Schiex T."/>
            <person name="Thomas J."/>
            <person name="Vandecasteele C."/>
            <person name="Vares D."/>
            <person name="Vear F."/>
            <person name="Vautrin S."/>
            <person name="Crespi M."/>
            <person name="Mangin B."/>
            <person name="Burke J.M."/>
            <person name="Salse J."/>
            <person name="Munos S."/>
            <person name="Vincourt P."/>
            <person name="Rieseberg L.H."/>
            <person name="Langlade N.B."/>
        </authorList>
    </citation>
    <scope>NUCLEOTIDE SEQUENCE</scope>
    <source>
        <tissue evidence="2">Leaves</tissue>
    </source>
</reference>
<dbReference type="AlphaFoldDB" id="A0A9K3DVC1"/>
<keyword evidence="3" id="KW-1185">Reference proteome</keyword>
<evidence type="ECO:0000313" key="2">
    <source>
        <dbReference type="EMBL" id="KAF5762300.1"/>
    </source>
</evidence>
<dbReference type="Gramene" id="mRNA:HanXRQr2_Chr16g0775121">
    <property type="protein sequence ID" value="CDS:HanXRQr2_Chr16g0775121.1"/>
    <property type="gene ID" value="HanXRQr2_Chr16g0775121"/>
</dbReference>
<feature type="region of interest" description="Disordered" evidence="1">
    <location>
        <begin position="33"/>
        <end position="135"/>
    </location>
</feature>
<dbReference type="Proteomes" id="UP000215914">
    <property type="component" value="Unassembled WGS sequence"/>
</dbReference>
<sequence length="135" mass="14141">MTLWGLLQGDSRDVKFVVDDKVEPGLNRGVEMKVTGGSVQAGGSAAVEGDEGASSDGEASSPDSLQVKNSSHDDEEDLVSRLNRKRKAVSPKQVPAPCDIRMRLQSASGQKVPPAAKAASELPLTGVKGSLSKHF</sequence>
<protein>
    <submittedName>
        <fullName evidence="2">Uncharacterized protein</fullName>
    </submittedName>
</protein>
<accession>A0A9K3DVC1</accession>